<dbReference type="InterPro" id="IPR000415">
    <property type="entry name" value="Nitroreductase-like"/>
</dbReference>
<accession>A0A8J7IKT4</accession>
<proteinExistence type="inferred from homology"/>
<gene>
    <name evidence="4" type="ORF">I8752_26375</name>
</gene>
<reference evidence="4 5" key="1">
    <citation type="journal article" date="2021" name="Int. J. Syst. Evol. Microbiol.">
        <title>Amazonocrinis nigriterrae gen. nov., sp. nov., Atlanticothrix silvestris gen. nov., sp. nov. and Dendronalium phyllosphericum gen. nov., sp. nov., nostocacean cyanobacteria from Brazilian environments.</title>
        <authorList>
            <person name="Alvarenga D.O."/>
            <person name="Andreote A.P.D."/>
            <person name="Branco L.H.Z."/>
            <person name="Delbaje E."/>
            <person name="Cruz R.B."/>
            <person name="Varani A.M."/>
            <person name="Fiore M.F."/>
        </authorList>
    </citation>
    <scope>NUCLEOTIDE SEQUENCE [LARGE SCALE GENOMIC DNA]</scope>
    <source>
        <strain evidence="4 5">CENA369</strain>
    </source>
</reference>
<keyword evidence="2" id="KW-0560">Oxidoreductase</keyword>
<dbReference type="RefSeq" id="WP_214435184.1">
    <property type="nucleotide sequence ID" value="NZ_CAWPUQ010000159.1"/>
</dbReference>
<protein>
    <submittedName>
        <fullName evidence="4">Nitroreductase family protein</fullName>
    </submittedName>
</protein>
<comment type="similarity">
    <text evidence="1">Belongs to the nitroreductase family.</text>
</comment>
<organism evidence="4 5">
    <name type="scientific">Dendronalium phyllosphericum CENA369</name>
    <dbReference type="NCBI Taxonomy" id="1725256"/>
    <lineage>
        <taxon>Bacteria</taxon>
        <taxon>Bacillati</taxon>
        <taxon>Cyanobacteriota</taxon>
        <taxon>Cyanophyceae</taxon>
        <taxon>Nostocales</taxon>
        <taxon>Nostocaceae</taxon>
        <taxon>Dendronalium</taxon>
        <taxon>Dendronalium phyllosphericum</taxon>
    </lineage>
</organism>
<sequence length="223" mass="25235">MVVKMHPSIGLVEAIKQRRAARSFRGDPIPEAILQEILELGIQAPSGFNLQPWRFIVVSKQENKDKLQACAFNQRQVGEAPVVLICCGDRRITQMEYITSVIHLGEDAGAMNDSYANYLRSNIPEFFANHSSFETMETWTNRHTMLAVAYMTIVAKSFGIDSCPMEGFDSAQVKEAFQIPEEVDVCCLLALGYPQEPFKQYGGRFPSDRVFFNEKYNAPFQFS</sequence>
<dbReference type="Pfam" id="PF00881">
    <property type="entry name" value="Nitroreductase"/>
    <property type="match status" value="1"/>
</dbReference>
<name>A0A8J7IKT4_9NOST</name>
<dbReference type="InterPro" id="IPR029479">
    <property type="entry name" value="Nitroreductase"/>
</dbReference>
<dbReference type="PANTHER" id="PTHR43673">
    <property type="entry name" value="NAD(P)H NITROREDUCTASE YDGI-RELATED"/>
    <property type="match status" value="1"/>
</dbReference>
<evidence type="ECO:0000313" key="5">
    <source>
        <dbReference type="Proteomes" id="UP000662314"/>
    </source>
</evidence>
<keyword evidence="5" id="KW-1185">Reference proteome</keyword>
<dbReference type="Proteomes" id="UP000662314">
    <property type="component" value="Unassembled WGS sequence"/>
</dbReference>
<dbReference type="EMBL" id="JAECZA010000231">
    <property type="protein sequence ID" value="MBH8576452.1"/>
    <property type="molecule type" value="Genomic_DNA"/>
</dbReference>
<evidence type="ECO:0000259" key="3">
    <source>
        <dbReference type="Pfam" id="PF00881"/>
    </source>
</evidence>
<dbReference type="GO" id="GO:0016491">
    <property type="term" value="F:oxidoreductase activity"/>
    <property type="evidence" value="ECO:0007669"/>
    <property type="project" value="UniProtKB-KW"/>
</dbReference>
<evidence type="ECO:0000256" key="1">
    <source>
        <dbReference type="ARBA" id="ARBA00007118"/>
    </source>
</evidence>
<dbReference type="PANTHER" id="PTHR43673:SF10">
    <property type="entry name" value="NADH DEHYDROGENASE_NAD(P)H NITROREDUCTASE XCC3605-RELATED"/>
    <property type="match status" value="1"/>
</dbReference>
<evidence type="ECO:0000313" key="4">
    <source>
        <dbReference type="EMBL" id="MBH8576452.1"/>
    </source>
</evidence>
<dbReference type="Gene3D" id="3.40.109.10">
    <property type="entry name" value="NADH Oxidase"/>
    <property type="match status" value="1"/>
</dbReference>
<dbReference type="SUPFAM" id="SSF55469">
    <property type="entry name" value="FMN-dependent nitroreductase-like"/>
    <property type="match status" value="1"/>
</dbReference>
<dbReference type="AlphaFoldDB" id="A0A8J7IKT4"/>
<evidence type="ECO:0000256" key="2">
    <source>
        <dbReference type="ARBA" id="ARBA00023002"/>
    </source>
</evidence>
<feature type="domain" description="Nitroreductase" evidence="3">
    <location>
        <begin position="15"/>
        <end position="193"/>
    </location>
</feature>
<comment type="caution">
    <text evidence="4">The sequence shown here is derived from an EMBL/GenBank/DDBJ whole genome shotgun (WGS) entry which is preliminary data.</text>
</comment>